<keyword evidence="5" id="KW-0326">Glycosidase</keyword>
<evidence type="ECO:0000313" key="7">
    <source>
        <dbReference type="Proteomes" id="UP000504615"/>
    </source>
</evidence>
<dbReference type="GO" id="GO:0005975">
    <property type="term" value="P:carbohydrate metabolic process"/>
    <property type="evidence" value="ECO:0007669"/>
    <property type="project" value="InterPro"/>
</dbReference>
<dbReference type="RefSeq" id="XP_011645769.1">
    <property type="nucleotide sequence ID" value="XM_011647467.1"/>
</dbReference>
<dbReference type="InterPro" id="IPR033132">
    <property type="entry name" value="GH_1_N_CS"/>
</dbReference>
<dbReference type="GeneID" id="105432592"/>
<evidence type="ECO:0000256" key="4">
    <source>
        <dbReference type="ARBA" id="ARBA00023180"/>
    </source>
</evidence>
<keyword evidence="3" id="KW-0378">Hydrolase</keyword>
<evidence type="ECO:0000256" key="6">
    <source>
        <dbReference type="RuleBase" id="RU003690"/>
    </source>
</evidence>
<evidence type="ECO:0000256" key="3">
    <source>
        <dbReference type="ARBA" id="ARBA00022801"/>
    </source>
</evidence>
<dbReference type="PRINTS" id="PR00131">
    <property type="entry name" value="GLHYDRLASE1"/>
</dbReference>
<dbReference type="InterPro" id="IPR017853">
    <property type="entry name" value="GH"/>
</dbReference>
<comment type="similarity">
    <text evidence="1 6">Belongs to the glycosyl hydrolase 1 family.</text>
</comment>
<dbReference type="PROSITE" id="PS00653">
    <property type="entry name" value="GLYCOSYL_HYDROL_F1_2"/>
    <property type="match status" value="1"/>
</dbReference>
<dbReference type="PANTHER" id="PTHR10353">
    <property type="entry name" value="GLYCOSYL HYDROLASE"/>
    <property type="match status" value="1"/>
</dbReference>
<evidence type="ECO:0000256" key="2">
    <source>
        <dbReference type="ARBA" id="ARBA00011738"/>
    </source>
</evidence>
<keyword evidence="7" id="KW-1185">Reference proteome</keyword>
<name>A0A6I9WRC8_9HYME</name>
<protein>
    <submittedName>
        <fullName evidence="8">Myrosinase 1</fullName>
    </submittedName>
</protein>
<comment type="subunit">
    <text evidence="2">Homodimer.</text>
</comment>
<dbReference type="Gene3D" id="3.20.20.80">
    <property type="entry name" value="Glycosidases"/>
    <property type="match status" value="1"/>
</dbReference>
<dbReference type="FunFam" id="3.20.20.80:FF:000013">
    <property type="entry name" value="lactase-phlorizin hydrolase"/>
    <property type="match status" value="1"/>
</dbReference>
<dbReference type="SUPFAM" id="SSF51445">
    <property type="entry name" value="(Trans)glycosidases"/>
    <property type="match status" value="1"/>
</dbReference>
<dbReference type="AlphaFoldDB" id="A0A6I9WRC8"/>
<dbReference type="OrthoDB" id="65569at2759"/>
<evidence type="ECO:0000313" key="8">
    <source>
        <dbReference type="RefSeq" id="XP_011645769.1"/>
    </source>
</evidence>
<reference evidence="8" key="1">
    <citation type="submission" date="2025-08" db="UniProtKB">
        <authorList>
            <consortium name="RefSeq"/>
        </authorList>
    </citation>
    <scope>IDENTIFICATION</scope>
</reference>
<evidence type="ECO:0000256" key="5">
    <source>
        <dbReference type="ARBA" id="ARBA00023295"/>
    </source>
</evidence>
<evidence type="ECO:0000256" key="1">
    <source>
        <dbReference type="ARBA" id="ARBA00010838"/>
    </source>
</evidence>
<keyword evidence="4" id="KW-0325">Glycoprotein</keyword>
<dbReference type="InterPro" id="IPR001360">
    <property type="entry name" value="Glyco_hydro_1"/>
</dbReference>
<dbReference type="KEGG" id="pbar:105432592"/>
<gene>
    <name evidence="8" type="primary">LOC105432592</name>
</gene>
<organism evidence="7 8">
    <name type="scientific">Pogonomyrmex barbatus</name>
    <name type="common">red harvester ant</name>
    <dbReference type="NCBI Taxonomy" id="144034"/>
    <lineage>
        <taxon>Eukaryota</taxon>
        <taxon>Metazoa</taxon>
        <taxon>Ecdysozoa</taxon>
        <taxon>Arthropoda</taxon>
        <taxon>Hexapoda</taxon>
        <taxon>Insecta</taxon>
        <taxon>Pterygota</taxon>
        <taxon>Neoptera</taxon>
        <taxon>Endopterygota</taxon>
        <taxon>Hymenoptera</taxon>
        <taxon>Apocrita</taxon>
        <taxon>Aculeata</taxon>
        <taxon>Formicoidea</taxon>
        <taxon>Formicidae</taxon>
        <taxon>Myrmicinae</taxon>
        <taxon>Pogonomyrmex</taxon>
    </lineage>
</organism>
<dbReference type="Pfam" id="PF00232">
    <property type="entry name" value="Glyco_hydro_1"/>
    <property type="match status" value="1"/>
</dbReference>
<accession>A0A6I9WRC8</accession>
<sequence>MARYSFFRVTFSFTFVITYGFANDTLSFPKDFLFGVSTAAYQVEGAWNISGKGISIWDRWTHDHPNLIRDGSNGDVACDTYHKYKEDVQILKNIGVAFYRFSLSWTRILPTGYPNNINQEGLNYYKNLINELLANGIEPYVTLYHWDHPDIFETMGGWTNEMMVEWISNYARVVFKELGPKIKYFITLNEPGIFCDHGYTTGIKAPGKKLGRIGQYLCVHNMLKAHARIYHIYNKEFRNQQKGQIGIVSYGVGLFPKNASDIAAVDIAFQFICGWINHPIFSQTGDYPAIMKTRIAESSKLDGFPKSILPVFSPEWVQYIKGTSDFFGINIYTSKIVETVPRINGQPWYEYSGIKKSVDPSWPKTALPDFRIVPAGFRQLLNKITTEYNRPPIFIFENGFSDSCCTYDYARISFLNSYMKEMLAAIKKDNCNVKAYTVWNLFDDFEWEYGYTLRFGLVSVDHNDPNRTRTPKLSMDWYKQVIKSRKLENS</sequence>
<proteinExistence type="inferred from homology"/>
<dbReference type="PANTHER" id="PTHR10353:SF36">
    <property type="entry name" value="LP05116P"/>
    <property type="match status" value="1"/>
</dbReference>
<dbReference type="GO" id="GO:0008422">
    <property type="term" value="F:beta-glucosidase activity"/>
    <property type="evidence" value="ECO:0007669"/>
    <property type="project" value="TreeGrafter"/>
</dbReference>
<dbReference type="Proteomes" id="UP000504615">
    <property type="component" value="Unplaced"/>
</dbReference>